<dbReference type="SUPFAM" id="SSF56349">
    <property type="entry name" value="DNA breaking-rejoining enzymes"/>
    <property type="match status" value="1"/>
</dbReference>
<feature type="domain" description="Ndc10" evidence="1">
    <location>
        <begin position="24"/>
        <end position="156"/>
    </location>
</feature>
<name>A0A9P8A159_MORAP</name>
<organism evidence="2 3">
    <name type="scientific">Mortierella alpina</name>
    <name type="common">Oleaginous fungus</name>
    <name type="synonym">Mortierella renispora</name>
    <dbReference type="NCBI Taxonomy" id="64518"/>
    <lineage>
        <taxon>Eukaryota</taxon>
        <taxon>Fungi</taxon>
        <taxon>Fungi incertae sedis</taxon>
        <taxon>Mucoromycota</taxon>
        <taxon>Mortierellomycotina</taxon>
        <taxon>Mortierellomycetes</taxon>
        <taxon>Mortierellales</taxon>
        <taxon>Mortierellaceae</taxon>
        <taxon>Mortierella</taxon>
    </lineage>
</organism>
<dbReference type="InterPro" id="IPR011010">
    <property type="entry name" value="DNA_brk_join_enz"/>
</dbReference>
<dbReference type="InterPro" id="IPR038279">
    <property type="entry name" value="Ndc10_dom2_sf"/>
</dbReference>
<evidence type="ECO:0000259" key="1">
    <source>
        <dbReference type="Pfam" id="PF16787"/>
    </source>
</evidence>
<dbReference type="Gene3D" id="1.10.443.20">
    <property type="entry name" value="Centromere DNA-binding protein complex CBF3 subunit, domain 2"/>
    <property type="match status" value="1"/>
</dbReference>
<accession>A0A9P8A159</accession>
<sequence>MMCRGENMRMASLCDTSSYIFRHNSQDRHYSLGVTLSMLQGKTNREGKENNGVVVRNKGVEICPVGALAFYLLEMWMDPGDLPFDDPNWLKLYLIPGRFAFKEFSSGAHYATVEALFNAAGVVSKKKPHVARGTGSRHAQDAGADIASIENHGDWGKVVYQLIACPGSLTTFPAGWLAAHS</sequence>
<dbReference type="AlphaFoldDB" id="A0A9P8A159"/>
<evidence type="ECO:0000313" key="2">
    <source>
        <dbReference type="EMBL" id="KAG9320896.1"/>
    </source>
</evidence>
<dbReference type="InterPro" id="IPR031872">
    <property type="entry name" value="NDC10_II"/>
</dbReference>
<gene>
    <name evidence="2" type="ORF">KVV02_008680</name>
</gene>
<dbReference type="EMBL" id="JAIFTL010000248">
    <property type="protein sequence ID" value="KAG9320896.1"/>
    <property type="molecule type" value="Genomic_DNA"/>
</dbReference>
<dbReference type="Pfam" id="PF16787">
    <property type="entry name" value="NDC10_II"/>
    <property type="match status" value="1"/>
</dbReference>
<dbReference type="GO" id="GO:0003677">
    <property type="term" value="F:DNA binding"/>
    <property type="evidence" value="ECO:0007669"/>
    <property type="project" value="InterPro"/>
</dbReference>
<reference evidence="2" key="1">
    <citation type="submission" date="2021-07" db="EMBL/GenBank/DDBJ databases">
        <title>Draft genome of Mortierella alpina, strain LL118, isolated from an aspen leaf litter sample.</title>
        <authorList>
            <person name="Yang S."/>
            <person name="Vinatzer B.A."/>
        </authorList>
    </citation>
    <scope>NUCLEOTIDE SEQUENCE</scope>
    <source>
        <strain evidence="2">LL118</strain>
    </source>
</reference>
<protein>
    <recommendedName>
        <fullName evidence="1">Ndc10 domain-containing protein</fullName>
    </recommendedName>
</protein>
<comment type="caution">
    <text evidence="2">The sequence shown here is derived from an EMBL/GenBank/DDBJ whole genome shotgun (WGS) entry which is preliminary data.</text>
</comment>
<evidence type="ECO:0000313" key="3">
    <source>
        <dbReference type="Proteomes" id="UP000717515"/>
    </source>
</evidence>
<proteinExistence type="predicted"/>
<dbReference type="Proteomes" id="UP000717515">
    <property type="component" value="Unassembled WGS sequence"/>
</dbReference>